<comment type="similarity">
    <text evidence="2">Belongs to the EamA transporter family.</text>
</comment>
<dbReference type="Pfam" id="PF00892">
    <property type="entry name" value="EamA"/>
    <property type="match status" value="2"/>
</dbReference>
<evidence type="ECO:0000313" key="9">
    <source>
        <dbReference type="EMBL" id="NNU76365.1"/>
    </source>
</evidence>
<dbReference type="RefSeq" id="WP_171297053.1">
    <property type="nucleotide sequence ID" value="NZ_CP087098.1"/>
</dbReference>
<name>A0A7Y3WSV7_9CLOT</name>
<feature type="transmembrane region" description="Helical" evidence="7">
    <location>
        <begin position="37"/>
        <end position="55"/>
    </location>
</feature>
<feature type="transmembrane region" description="Helical" evidence="7">
    <location>
        <begin position="123"/>
        <end position="141"/>
    </location>
</feature>
<sequence>MNDTKTTTGHLSALITILIWGTTFVSTKILLKDFTPIEILIFRFIIGYISLLIVYPHRIKILNVKQELYFVAAGLFGVTLYFLLENIALTYTLASNVGVIISIAPFFTAIFAQQFLDSEKLTLRFFIGFIVAILGIVLIGLNENIVLKINPLGSILAALAAIVWAVYSVLMKKISEFHFNTVGCTRKVFFYGLFFMIPSIFIFHFRLDLNRFTNLSNLLNILYLGFGASALCFVTWNFSVKVLGAMKTSVYIYIVPVIAVVSSAILLHENITGIAILGIILTLAGLFISEGKSIIKLRWKMFDATTR</sequence>
<dbReference type="InterPro" id="IPR000620">
    <property type="entry name" value="EamA_dom"/>
</dbReference>
<dbReference type="PANTHER" id="PTHR32322">
    <property type="entry name" value="INNER MEMBRANE TRANSPORTER"/>
    <property type="match status" value="1"/>
</dbReference>
<keyword evidence="5 7" id="KW-1133">Transmembrane helix</keyword>
<keyword evidence="4 7" id="KW-0812">Transmembrane</keyword>
<evidence type="ECO:0000256" key="3">
    <source>
        <dbReference type="ARBA" id="ARBA00022475"/>
    </source>
</evidence>
<protein>
    <submittedName>
        <fullName evidence="9">DMT family transporter</fullName>
    </submittedName>
</protein>
<gene>
    <name evidence="9" type="ORF">HLQ16_10535</name>
</gene>
<keyword evidence="6 7" id="KW-0472">Membrane</keyword>
<evidence type="ECO:0000256" key="1">
    <source>
        <dbReference type="ARBA" id="ARBA00004651"/>
    </source>
</evidence>
<feature type="transmembrane region" description="Helical" evidence="7">
    <location>
        <begin position="90"/>
        <end position="111"/>
    </location>
</feature>
<dbReference type="AlphaFoldDB" id="A0A7Y3WSV7"/>
<feature type="transmembrane region" description="Helical" evidence="7">
    <location>
        <begin position="147"/>
        <end position="167"/>
    </location>
</feature>
<dbReference type="PANTHER" id="PTHR32322:SF18">
    <property type="entry name" value="S-ADENOSYLMETHIONINE_S-ADENOSYLHOMOCYSTEINE TRANSPORTER"/>
    <property type="match status" value="1"/>
</dbReference>
<evidence type="ECO:0000256" key="2">
    <source>
        <dbReference type="ARBA" id="ARBA00007362"/>
    </source>
</evidence>
<feature type="transmembrane region" description="Helical" evidence="7">
    <location>
        <begin position="250"/>
        <end position="267"/>
    </location>
</feature>
<proteinExistence type="inferred from homology"/>
<feature type="domain" description="EamA" evidence="8">
    <location>
        <begin position="8"/>
        <end position="140"/>
    </location>
</feature>
<feature type="transmembrane region" description="Helical" evidence="7">
    <location>
        <begin position="188"/>
        <end position="207"/>
    </location>
</feature>
<comment type="caution">
    <text evidence="9">The sequence shown here is derived from an EMBL/GenBank/DDBJ whole genome shotgun (WGS) entry which is preliminary data.</text>
</comment>
<dbReference type="SUPFAM" id="SSF103481">
    <property type="entry name" value="Multidrug resistance efflux transporter EmrE"/>
    <property type="match status" value="2"/>
</dbReference>
<feature type="transmembrane region" description="Helical" evidence="7">
    <location>
        <begin position="12"/>
        <end position="31"/>
    </location>
</feature>
<evidence type="ECO:0000256" key="6">
    <source>
        <dbReference type="ARBA" id="ARBA00023136"/>
    </source>
</evidence>
<evidence type="ECO:0000256" key="4">
    <source>
        <dbReference type="ARBA" id="ARBA00022692"/>
    </source>
</evidence>
<dbReference type="InterPro" id="IPR037185">
    <property type="entry name" value="EmrE-like"/>
</dbReference>
<feature type="domain" description="EamA" evidence="8">
    <location>
        <begin position="152"/>
        <end position="288"/>
    </location>
</feature>
<evidence type="ECO:0000313" key="10">
    <source>
        <dbReference type="Proteomes" id="UP000531659"/>
    </source>
</evidence>
<comment type="subcellular location">
    <subcellularLocation>
        <location evidence="1">Cell membrane</location>
        <topology evidence="1">Multi-pass membrane protein</topology>
    </subcellularLocation>
</comment>
<accession>A0A7Y3WSV7</accession>
<feature type="transmembrane region" description="Helical" evidence="7">
    <location>
        <begin position="219"/>
        <end position="238"/>
    </location>
</feature>
<feature type="transmembrane region" description="Helical" evidence="7">
    <location>
        <begin position="273"/>
        <end position="291"/>
    </location>
</feature>
<feature type="transmembrane region" description="Helical" evidence="7">
    <location>
        <begin position="67"/>
        <end position="84"/>
    </location>
</feature>
<dbReference type="InterPro" id="IPR050638">
    <property type="entry name" value="AA-Vitamin_Transporters"/>
</dbReference>
<keyword evidence="3" id="KW-1003">Cell membrane</keyword>
<dbReference type="EMBL" id="JABEYB010000007">
    <property type="protein sequence ID" value="NNU76365.1"/>
    <property type="molecule type" value="Genomic_DNA"/>
</dbReference>
<evidence type="ECO:0000256" key="5">
    <source>
        <dbReference type="ARBA" id="ARBA00022989"/>
    </source>
</evidence>
<evidence type="ECO:0000256" key="7">
    <source>
        <dbReference type="SAM" id="Phobius"/>
    </source>
</evidence>
<dbReference type="GO" id="GO:0005886">
    <property type="term" value="C:plasma membrane"/>
    <property type="evidence" value="ECO:0007669"/>
    <property type="project" value="UniProtKB-SubCell"/>
</dbReference>
<dbReference type="Proteomes" id="UP000531659">
    <property type="component" value="Unassembled WGS sequence"/>
</dbReference>
<evidence type="ECO:0000259" key="8">
    <source>
        <dbReference type="Pfam" id="PF00892"/>
    </source>
</evidence>
<reference evidence="9 10" key="1">
    <citation type="submission" date="2020-05" db="EMBL/GenBank/DDBJ databases">
        <title>Complete genome of Clostridium estertheticum subspecies estertheticum, isolated from Vacuum packed lamb meat from New Zealand imported to Switzerland.</title>
        <authorList>
            <person name="Wambui J."/>
            <person name="Stevens M.J.A."/>
            <person name="Stephan R."/>
        </authorList>
    </citation>
    <scope>NUCLEOTIDE SEQUENCE [LARGE SCALE GENOMIC DNA]</scope>
    <source>
        <strain evidence="9 10">CEST001</strain>
    </source>
</reference>
<organism evidence="9 10">
    <name type="scientific">Clostridium estertheticum</name>
    <dbReference type="NCBI Taxonomy" id="238834"/>
    <lineage>
        <taxon>Bacteria</taxon>
        <taxon>Bacillati</taxon>
        <taxon>Bacillota</taxon>
        <taxon>Clostridia</taxon>
        <taxon>Eubacteriales</taxon>
        <taxon>Clostridiaceae</taxon>
        <taxon>Clostridium</taxon>
    </lineage>
</organism>